<feature type="compositionally biased region" description="Polar residues" evidence="1">
    <location>
        <begin position="494"/>
        <end position="510"/>
    </location>
</feature>
<evidence type="ECO:0000313" key="4">
    <source>
        <dbReference type="Proteomes" id="UP001430796"/>
    </source>
</evidence>
<evidence type="ECO:0000259" key="2">
    <source>
        <dbReference type="Pfam" id="PF01345"/>
    </source>
</evidence>
<organism evidence="3 4">
    <name type="scientific">Marilutibacter chinensis</name>
    <dbReference type="NCBI Taxonomy" id="2912247"/>
    <lineage>
        <taxon>Bacteria</taxon>
        <taxon>Pseudomonadati</taxon>
        <taxon>Pseudomonadota</taxon>
        <taxon>Gammaproteobacteria</taxon>
        <taxon>Lysobacterales</taxon>
        <taxon>Lysobacteraceae</taxon>
        <taxon>Marilutibacter</taxon>
    </lineage>
</organism>
<feature type="region of interest" description="Disordered" evidence="1">
    <location>
        <begin position="522"/>
        <end position="541"/>
    </location>
</feature>
<dbReference type="InterPro" id="IPR013783">
    <property type="entry name" value="Ig-like_fold"/>
</dbReference>
<reference evidence="3 4" key="3">
    <citation type="submission" date="2022-01" db="EMBL/GenBank/DDBJ databases">
        <authorList>
            <person name="Zhou L.Y."/>
        </authorList>
    </citation>
    <scope>NUCLEOTIDE SEQUENCE [LARGE SCALE GENOMIC DNA]</scope>
    <source>
        <strain evidence="3 4">TLK-CK17</strain>
    </source>
</reference>
<dbReference type="NCBIfam" id="TIGR01451">
    <property type="entry name" value="B_ant_repeat"/>
    <property type="match status" value="2"/>
</dbReference>
<dbReference type="InterPro" id="IPR051172">
    <property type="entry name" value="Chlamydia_OmcB"/>
</dbReference>
<feature type="region of interest" description="Disordered" evidence="1">
    <location>
        <begin position="488"/>
        <end position="517"/>
    </location>
</feature>
<dbReference type="Proteomes" id="UP001430796">
    <property type="component" value="Unassembled WGS sequence"/>
</dbReference>
<accession>A0ABS9HTT9</accession>
<dbReference type="Gene3D" id="2.60.40.10">
    <property type="entry name" value="Immunoglobulins"/>
    <property type="match status" value="2"/>
</dbReference>
<dbReference type="EMBL" id="JAKJPO010000003">
    <property type="protein sequence ID" value="MCF7221629.1"/>
    <property type="molecule type" value="Genomic_DNA"/>
</dbReference>
<name>A0ABS9HTT9_9GAMM</name>
<keyword evidence="4" id="KW-1185">Reference proteome</keyword>
<dbReference type="RefSeq" id="WP_237054048.1">
    <property type="nucleotide sequence ID" value="NZ_JAKJPO010000003.1"/>
</dbReference>
<protein>
    <recommendedName>
        <fullName evidence="2">DUF11 domain-containing protein</fullName>
    </recommendedName>
</protein>
<sequence length="810" mass="82738">MSGTKRNPGARRNDAGSSLRLEGGRHRLAAMAICAVGLVSAAWSSGVQAQAIWNSLLIQDFGQGAEPVSSDPDAYLAPGTSASIEGEYFVLTNPSLANPAWQDAPDHTTGAGYMVLFNANFQSPYYLISAPVEVPGATYRVSYWAANAIRYDGDPIYSDGYIGLTVEDQPSGGTVHATGPDNSTPLPRAAAAGPLAWMERTVSFQLPVNYTANAIYLNFFNTSPLVPQGNDLVVDDIRVEMAMARVSGQIYVDNNANGVFDAGDETLAGSLPYVAVVDANDEVIDFVQIAVDGTYLLQNAAYSTSDIGQKLVLLDSAPALSQVITAATIPSGYGVVSETPNPTYGTTGTLPLDGILAVIRTDSATGDHSDFNIGLLALETDLSITKDDGQTAYTPGGTVVYDIVVGNAGPVDVTGAQIDDPLPSGIADATWTCGDATGGATCGDASGTGGIATTADLPAGSSVTYTLNMQVPIGFGGDLTNTATVAAPAGITDTDPSNNTASDTDTQFTSPPGPDPSVCNIADNGSFESPDIQNDPEGPGDNTAFVNGFAVWRTTTNPISGWQTVAGTIDILRHYNNASAELQSIDLWGTAAATLRQTFTGLVPGGQYTFSVDYSGLSATNSIAVVQLGNGVGATPVTLATLQPAADGIFNGNTGVPDTPQWSVTWGTYTHTFIAVGTEATIQFVNNAAPATQNTGLFVDNFIFAGDPCADLGVVKTVTPDAVVSGDEVVYTLQVANNGPDAADGALVTDAGVPGSLDCTALACSAAAGAVCPGAPTPAQLAAGLAIPTFPVGGTVTLELTCTVTATGAP</sequence>
<proteinExistence type="predicted"/>
<dbReference type="PANTHER" id="PTHR34819:SF3">
    <property type="entry name" value="CELL SURFACE PROTEIN"/>
    <property type="match status" value="1"/>
</dbReference>
<feature type="domain" description="DUF11" evidence="2">
    <location>
        <begin position="711"/>
        <end position="808"/>
    </location>
</feature>
<evidence type="ECO:0000313" key="3">
    <source>
        <dbReference type="EMBL" id="MCF7221629.1"/>
    </source>
</evidence>
<dbReference type="InterPro" id="IPR047589">
    <property type="entry name" value="DUF11_rpt"/>
</dbReference>
<feature type="domain" description="DUF11" evidence="2">
    <location>
        <begin position="381"/>
        <end position="503"/>
    </location>
</feature>
<evidence type="ECO:0000256" key="1">
    <source>
        <dbReference type="SAM" id="MobiDB-lite"/>
    </source>
</evidence>
<reference evidence="4" key="2">
    <citation type="submission" date="2022-01" db="EMBL/GenBank/DDBJ databases">
        <title>Lysobacter chinensis sp. nov., a bacterium isolated from cow dung compost.</title>
        <authorList>
            <person name="Zhou L.Y."/>
        </authorList>
    </citation>
    <scope>NUCLEOTIDE SEQUENCE [LARGE SCALE GENOMIC DNA]</scope>
    <source>
        <strain evidence="4">TLK-CK17</strain>
    </source>
</reference>
<dbReference type="Pfam" id="PF01345">
    <property type="entry name" value="DUF11"/>
    <property type="match status" value="2"/>
</dbReference>
<comment type="caution">
    <text evidence="3">The sequence shown here is derived from an EMBL/GenBank/DDBJ whole genome shotgun (WGS) entry which is preliminary data.</text>
</comment>
<dbReference type="Gene3D" id="2.60.120.260">
    <property type="entry name" value="Galactose-binding domain-like"/>
    <property type="match status" value="1"/>
</dbReference>
<gene>
    <name evidence="3" type="ORF">L3V18_07480</name>
</gene>
<dbReference type="PANTHER" id="PTHR34819">
    <property type="entry name" value="LARGE CYSTEINE-RICH PERIPLASMIC PROTEIN OMCB"/>
    <property type="match status" value="1"/>
</dbReference>
<reference evidence="3 4" key="1">
    <citation type="submission" date="2022-01" db="EMBL/GenBank/DDBJ databases">
        <title>Lysobacter chinensis sp. nov., a bacterium isolated from cow dung compost.</title>
        <authorList>
            <person name="Liu Y."/>
        </authorList>
    </citation>
    <scope>NUCLEOTIDE SEQUENCE [LARGE SCALE GENOMIC DNA]</scope>
    <source>
        <strain evidence="3 4">TLK-CK17</strain>
    </source>
</reference>
<dbReference type="InterPro" id="IPR001434">
    <property type="entry name" value="OmcB-like_DUF11"/>
</dbReference>